<organism evidence="1 2">
    <name type="scientific">Mucilaginibacter terrenus</name>
    <dbReference type="NCBI Taxonomy" id="2482727"/>
    <lineage>
        <taxon>Bacteria</taxon>
        <taxon>Pseudomonadati</taxon>
        <taxon>Bacteroidota</taxon>
        <taxon>Sphingobacteriia</taxon>
        <taxon>Sphingobacteriales</taxon>
        <taxon>Sphingobacteriaceae</taxon>
        <taxon>Mucilaginibacter</taxon>
    </lineage>
</organism>
<reference evidence="1 2" key="1">
    <citation type="submission" date="2018-08" db="EMBL/GenBank/DDBJ databases">
        <title>Mucilaginibacter terrae sp. nov., isolated from manganese diggings.</title>
        <authorList>
            <person name="Huang Y."/>
            <person name="Zhou Z."/>
        </authorList>
    </citation>
    <scope>NUCLEOTIDE SEQUENCE [LARGE SCALE GENOMIC DNA]</scope>
    <source>
        <strain evidence="1 2">ZH6</strain>
    </source>
</reference>
<comment type="caution">
    <text evidence="1">The sequence shown here is derived from an EMBL/GenBank/DDBJ whole genome shotgun (WGS) entry which is preliminary data.</text>
</comment>
<dbReference type="Proteomes" id="UP000260823">
    <property type="component" value="Unassembled WGS sequence"/>
</dbReference>
<accession>A0A3E2NQV2</accession>
<evidence type="ECO:0000313" key="1">
    <source>
        <dbReference type="EMBL" id="RFZ83379.1"/>
    </source>
</evidence>
<keyword evidence="2" id="KW-1185">Reference proteome</keyword>
<dbReference type="EMBL" id="QWDE01000002">
    <property type="protein sequence ID" value="RFZ83379.1"/>
    <property type="molecule type" value="Genomic_DNA"/>
</dbReference>
<dbReference type="AlphaFoldDB" id="A0A3E2NQV2"/>
<evidence type="ECO:0000313" key="2">
    <source>
        <dbReference type="Proteomes" id="UP000260823"/>
    </source>
</evidence>
<proteinExistence type="predicted"/>
<gene>
    <name evidence="1" type="ORF">DYU05_14695</name>
</gene>
<protein>
    <submittedName>
        <fullName evidence="1">Uncharacterized protein</fullName>
    </submittedName>
</protein>
<name>A0A3E2NQV2_9SPHI</name>
<sequence>MDRKNPKNFSVIQTDQSIAIVFNGVDNYLLPTQIIFGRNIRYPTKKYLFLFFKIIIFEGKIYHPKKKRYR</sequence>